<dbReference type="eggNOG" id="COG2304">
    <property type="taxonomic scope" value="Bacteria"/>
</dbReference>
<reference evidence="3 4" key="1">
    <citation type="submission" date="2010-04" db="EMBL/GenBank/DDBJ databases">
        <authorList>
            <person name="Qin X."/>
            <person name="Bachman B."/>
            <person name="Battles P."/>
            <person name="Bell A."/>
            <person name="Bess C."/>
            <person name="Bickham C."/>
            <person name="Chaboub L."/>
            <person name="Chen D."/>
            <person name="Coyle M."/>
            <person name="Deiros D.R."/>
            <person name="Dinh H."/>
            <person name="Forbes L."/>
            <person name="Fowler G."/>
            <person name="Francisco L."/>
            <person name="Fu Q."/>
            <person name="Gubbala S."/>
            <person name="Hale W."/>
            <person name="Han Y."/>
            <person name="Hemphill L."/>
            <person name="Highlander S.K."/>
            <person name="Hirani K."/>
            <person name="Hogues M."/>
            <person name="Jackson L."/>
            <person name="Jakkamsetti A."/>
            <person name="Javaid M."/>
            <person name="Jiang H."/>
            <person name="Korchina V."/>
            <person name="Kovar C."/>
            <person name="Lara F."/>
            <person name="Lee S."/>
            <person name="Mata R."/>
            <person name="Mathew T."/>
            <person name="Moen C."/>
            <person name="Morales K."/>
            <person name="Munidasa M."/>
            <person name="Nazareth L."/>
            <person name="Ngo R."/>
            <person name="Nguyen L."/>
            <person name="Okwuonu G."/>
            <person name="Ongeri F."/>
            <person name="Patil S."/>
            <person name="Petrosino J."/>
            <person name="Pham C."/>
            <person name="Pham P."/>
            <person name="Pu L.-L."/>
            <person name="Puazo M."/>
            <person name="Raj R."/>
            <person name="Reid J."/>
            <person name="Rouhana J."/>
            <person name="Saada N."/>
            <person name="Shang Y."/>
            <person name="Simmons D."/>
            <person name="Thornton R."/>
            <person name="Warren J."/>
            <person name="Weissenberger G."/>
            <person name="Zhang J."/>
            <person name="Zhang L."/>
            <person name="Zhou C."/>
            <person name="Zhu D."/>
            <person name="Muzny D."/>
            <person name="Worley K."/>
            <person name="Gibbs R."/>
        </authorList>
    </citation>
    <scope>NUCLEOTIDE SEQUENCE [LARGE SCALE GENOMIC DNA]</scope>
    <source>
        <strain evidence="3 4">ATCC 49030</strain>
    </source>
</reference>
<gene>
    <name evidence="3" type="ORF">HMPREF0183_0404</name>
</gene>
<sequence>MTWPSRSATSTKTKGWHIIRTLIAVLTVGMLTFVTAACDGGGFGGKGSGDLKVLAGSEVKDLEPILNDMAKEIGVSFDITYAGTLEGTEKLVKEGQGDFDLTWFPSNYYLSLFEQSKSLVGEEKSIMSSPVVLGLKPEKAKQLGWSEDKQPAWADVAKAAEKGDLKFGMTSPLSSNSGFSTVLEAATALSGSGNALQTKDVEAATEGLSKFSKGTSLTSGSSGWLAEAFAKDQSKADGIFNYESVLKGMDFGGQPPVLIAPSDGVVTADYPLTLLDGADDTTKENFNKVTEYLLSDEVQQRITDETHRRTKVSNPDEFPTTFETPYPATLDTVQKLLEAWVANGRKPATMFFQIDTSGSMRGERLEQLKTALGILSGTSAKNDTERFLAIQPREKLKLVEFSHEVKSTDGYRLTDNGSADKVRKDLDTKIQTLTAEGGTAIYSTLQTTLESAKKEKSDDKITSVVVFTDGMNEHGISFRAFKDWYSNNQDVQDIPVFAVSFGNADSDELQELVSLTGGRVFDGNADLTAAFKDIRGYL</sequence>
<dbReference type="RefSeq" id="WP_005882246.1">
    <property type="nucleotide sequence ID" value="NZ_ADNU01000013.1"/>
</dbReference>
<dbReference type="SUPFAM" id="SSF53850">
    <property type="entry name" value="Periplasmic binding protein-like II"/>
    <property type="match status" value="1"/>
</dbReference>
<evidence type="ECO:0000313" key="4">
    <source>
        <dbReference type="Proteomes" id="UP000005714"/>
    </source>
</evidence>
<organism evidence="3 4">
    <name type="scientific">Brevibacterium mcbrellneri ATCC 49030</name>
    <dbReference type="NCBI Taxonomy" id="585530"/>
    <lineage>
        <taxon>Bacteria</taxon>
        <taxon>Bacillati</taxon>
        <taxon>Actinomycetota</taxon>
        <taxon>Actinomycetes</taxon>
        <taxon>Micrococcales</taxon>
        <taxon>Brevibacteriaceae</taxon>
        <taxon>Brevibacterium</taxon>
    </lineage>
</organism>
<feature type="domain" description="VWFA" evidence="2">
    <location>
        <begin position="349"/>
        <end position="538"/>
    </location>
</feature>
<dbReference type="OrthoDB" id="3170630at2"/>
<evidence type="ECO:0000256" key="1">
    <source>
        <dbReference type="SAM" id="MobiDB-lite"/>
    </source>
</evidence>
<dbReference type="SMART" id="SM00327">
    <property type="entry name" value="VWA"/>
    <property type="match status" value="1"/>
</dbReference>
<dbReference type="Pfam" id="PF13531">
    <property type="entry name" value="SBP_bac_11"/>
    <property type="match status" value="1"/>
</dbReference>
<dbReference type="eggNOG" id="COG1840">
    <property type="taxonomic scope" value="Bacteria"/>
</dbReference>
<dbReference type="PROSITE" id="PS50234">
    <property type="entry name" value="VWFA"/>
    <property type="match status" value="1"/>
</dbReference>
<dbReference type="Gene3D" id="3.40.50.410">
    <property type="entry name" value="von Willebrand factor, type A domain"/>
    <property type="match status" value="1"/>
</dbReference>
<evidence type="ECO:0000313" key="3">
    <source>
        <dbReference type="EMBL" id="EFG48315.1"/>
    </source>
</evidence>
<dbReference type="Gene3D" id="3.40.190.10">
    <property type="entry name" value="Periplasmic binding protein-like II"/>
    <property type="match status" value="2"/>
</dbReference>
<name>D4YKE4_9MICO</name>
<protein>
    <submittedName>
        <fullName evidence="3">von Willebrand factor type A domain protein</fullName>
    </submittedName>
</protein>
<dbReference type="AlphaFoldDB" id="D4YKE4"/>
<dbReference type="InterPro" id="IPR036465">
    <property type="entry name" value="vWFA_dom_sf"/>
</dbReference>
<evidence type="ECO:0000259" key="2">
    <source>
        <dbReference type="PROSITE" id="PS50234"/>
    </source>
</evidence>
<dbReference type="Proteomes" id="UP000005714">
    <property type="component" value="Unassembled WGS sequence"/>
</dbReference>
<dbReference type="InterPro" id="IPR002035">
    <property type="entry name" value="VWF_A"/>
</dbReference>
<comment type="caution">
    <text evidence="3">The sequence shown here is derived from an EMBL/GenBank/DDBJ whole genome shotgun (WGS) entry which is preliminary data.</text>
</comment>
<feature type="region of interest" description="Disordered" evidence="1">
    <location>
        <begin position="306"/>
        <end position="325"/>
    </location>
</feature>
<keyword evidence="4" id="KW-1185">Reference proteome</keyword>
<dbReference type="Pfam" id="PF00092">
    <property type="entry name" value="VWA"/>
    <property type="match status" value="1"/>
</dbReference>
<accession>D4YKE4</accession>
<dbReference type="EMBL" id="ADNU01000013">
    <property type="protein sequence ID" value="EFG48315.1"/>
    <property type="molecule type" value="Genomic_DNA"/>
</dbReference>
<dbReference type="STRING" id="585530.HMPREF0183_0404"/>
<dbReference type="SUPFAM" id="SSF53300">
    <property type="entry name" value="vWA-like"/>
    <property type="match status" value="1"/>
</dbReference>
<proteinExistence type="predicted"/>